<protein>
    <recommendedName>
        <fullName evidence="2">Domain of unknown function at the cortex 1 domain-containing protein</fullName>
    </recommendedName>
</protein>
<evidence type="ECO:0000256" key="1">
    <source>
        <dbReference type="SAM" id="MobiDB-lite"/>
    </source>
</evidence>
<keyword evidence="4" id="KW-1185">Reference proteome</keyword>
<feature type="region of interest" description="Disordered" evidence="1">
    <location>
        <begin position="157"/>
        <end position="242"/>
    </location>
</feature>
<dbReference type="Proteomes" id="UP000320762">
    <property type="component" value="Unassembled WGS sequence"/>
</dbReference>
<dbReference type="InterPro" id="IPR013897">
    <property type="entry name" value="Duc1"/>
</dbReference>
<dbReference type="STRING" id="97359.A0A550CDH4"/>
<feature type="domain" description="Domain of unknown function at the cortex 1" evidence="2">
    <location>
        <begin position="4"/>
        <end position="315"/>
    </location>
</feature>
<proteinExistence type="predicted"/>
<feature type="compositionally biased region" description="Low complexity" evidence="1">
    <location>
        <begin position="170"/>
        <end position="182"/>
    </location>
</feature>
<evidence type="ECO:0000259" key="2">
    <source>
        <dbReference type="Pfam" id="PF08588"/>
    </source>
</evidence>
<evidence type="ECO:0000313" key="4">
    <source>
        <dbReference type="Proteomes" id="UP000320762"/>
    </source>
</evidence>
<name>A0A550CDH4_9AGAR</name>
<feature type="compositionally biased region" description="Pro residues" evidence="1">
    <location>
        <begin position="183"/>
        <end position="194"/>
    </location>
</feature>
<dbReference type="OrthoDB" id="2119945at2759"/>
<sequence length="371" mass="39841">MPKRLRVLAGPTADPAKMTDITDRVNSPTPFEIKSEDFEGKIVACIKDFHTQIDTAATEGDAPHNDGGWYFGRADRQGVTWSIQVQGRFLHPHPASSILFGNIFDRPLKLPWGSGAALRFMSYVDPTLTHDLGASTRPWALSPLVATMPYLDMAPAGGEPAFPLGDGEGSASSSSSPQASSSPPSPPASKPPSRAPSRKPSLASLRSLTKPRSRRPSISSLLSSSKAPSRAPTPPNEHSWNYDNATERRAYFASPAAREETVLGPETTITCDFAYGFLSFSPTIALMIPGGLTFDLMRYWDGQPVRFVCCERGSGIVAQKSGAAGTEAVQDASDTQTQTEGEGEGQGQEEQLPWGKVLWSVCIELIDDDSA</sequence>
<gene>
    <name evidence="3" type="ORF">BD626DRAFT_496633</name>
</gene>
<reference evidence="3 4" key="1">
    <citation type="journal article" date="2019" name="New Phytol.">
        <title>Comparative genomics reveals unique wood-decay strategies and fruiting body development in the Schizophyllaceae.</title>
        <authorList>
            <person name="Almasi E."/>
            <person name="Sahu N."/>
            <person name="Krizsan K."/>
            <person name="Balint B."/>
            <person name="Kovacs G.M."/>
            <person name="Kiss B."/>
            <person name="Cseklye J."/>
            <person name="Drula E."/>
            <person name="Henrissat B."/>
            <person name="Nagy I."/>
            <person name="Chovatia M."/>
            <person name="Adam C."/>
            <person name="LaButti K."/>
            <person name="Lipzen A."/>
            <person name="Riley R."/>
            <person name="Grigoriev I.V."/>
            <person name="Nagy L.G."/>
        </authorList>
    </citation>
    <scope>NUCLEOTIDE SEQUENCE [LARGE SCALE GENOMIC DNA]</scope>
    <source>
        <strain evidence="3 4">NL-1724</strain>
    </source>
</reference>
<feature type="compositionally biased region" description="Low complexity" evidence="1">
    <location>
        <begin position="216"/>
        <end position="230"/>
    </location>
</feature>
<comment type="caution">
    <text evidence="3">The sequence shown here is derived from an EMBL/GenBank/DDBJ whole genome shotgun (WGS) entry which is preliminary data.</text>
</comment>
<organism evidence="3 4">
    <name type="scientific">Schizophyllum amplum</name>
    <dbReference type="NCBI Taxonomy" id="97359"/>
    <lineage>
        <taxon>Eukaryota</taxon>
        <taxon>Fungi</taxon>
        <taxon>Dikarya</taxon>
        <taxon>Basidiomycota</taxon>
        <taxon>Agaricomycotina</taxon>
        <taxon>Agaricomycetes</taxon>
        <taxon>Agaricomycetidae</taxon>
        <taxon>Agaricales</taxon>
        <taxon>Schizophyllaceae</taxon>
        <taxon>Schizophyllum</taxon>
    </lineage>
</organism>
<dbReference type="Pfam" id="PF08588">
    <property type="entry name" value="Duc1"/>
    <property type="match status" value="1"/>
</dbReference>
<feature type="region of interest" description="Disordered" evidence="1">
    <location>
        <begin position="320"/>
        <end position="350"/>
    </location>
</feature>
<dbReference type="AlphaFoldDB" id="A0A550CDH4"/>
<dbReference type="PANTHER" id="PTHR34826:SF2">
    <property type="entry name" value="UPF0590 PROTEIN C409.17C"/>
    <property type="match status" value="1"/>
</dbReference>
<dbReference type="PANTHER" id="PTHR34826">
    <property type="entry name" value="UPF0590 PROTEIN C409.17C"/>
    <property type="match status" value="1"/>
</dbReference>
<dbReference type="EMBL" id="VDMD01000011">
    <property type="protein sequence ID" value="TRM62829.1"/>
    <property type="molecule type" value="Genomic_DNA"/>
</dbReference>
<evidence type="ECO:0000313" key="3">
    <source>
        <dbReference type="EMBL" id="TRM62829.1"/>
    </source>
</evidence>
<accession>A0A550CDH4</accession>